<feature type="region of interest" description="Disordered" evidence="1">
    <location>
        <begin position="35"/>
        <end position="64"/>
    </location>
</feature>
<evidence type="ECO:0000313" key="3">
    <source>
        <dbReference type="Proteomes" id="UP001632037"/>
    </source>
</evidence>
<dbReference type="InterPro" id="IPR011990">
    <property type="entry name" value="TPR-like_helical_dom_sf"/>
</dbReference>
<feature type="region of interest" description="Disordered" evidence="1">
    <location>
        <begin position="76"/>
        <end position="107"/>
    </location>
</feature>
<dbReference type="EMBL" id="JBIMZQ010000003">
    <property type="protein sequence ID" value="KAL3672933.1"/>
    <property type="molecule type" value="Genomic_DNA"/>
</dbReference>
<protein>
    <recommendedName>
        <fullName evidence="4">MalT-like TPR region domain-containing protein</fullName>
    </recommendedName>
</protein>
<proteinExistence type="predicted"/>
<evidence type="ECO:0008006" key="4">
    <source>
        <dbReference type="Google" id="ProtNLM"/>
    </source>
</evidence>
<name>A0ABD3G1A3_9STRA</name>
<organism evidence="2 3">
    <name type="scientific">Phytophthora oleae</name>
    <dbReference type="NCBI Taxonomy" id="2107226"/>
    <lineage>
        <taxon>Eukaryota</taxon>
        <taxon>Sar</taxon>
        <taxon>Stramenopiles</taxon>
        <taxon>Oomycota</taxon>
        <taxon>Peronosporomycetes</taxon>
        <taxon>Peronosporales</taxon>
        <taxon>Peronosporaceae</taxon>
        <taxon>Phytophthora</taxon>
    </lineage>
</organism>
<feature type="compositionally biased region" description="Basic and acidic residues" evidence="1">
    <location>
        <begin position="38"/>
        <end position="51"/>
    </location>
</feature>
<dbReference type="Proteomes" id="UP001632037">
    <property type="component" value="Unassembled WGS sequence"/>
</dbReference>
<dbReference type="AlphaFoldDB" id="A0ABD3G1A3"/>
<gene>
    <name evidence="2" type="ORF">V7S43_002235</name>
</gene>
<keyword evidence="3" id="KW-1185">Reference proteome</keyword>
<dbReference type="Gene3D" id="1.25.40.10">
    <property type="entry name" value="Tetratricopeptide repeat domain"/>
    <property type="match status" value="1"/>
</dbReference>
<accession>A0ABD3G1A3</accession>
<sequence>MATDARRPSRMNVKTMYPHFCAEQRNHHVQENSTMEVPIKRREGSGRRDGYETTTRPPSRSGLVQLKQRLHHNQIEATSTGRSKSAAPLVLPSQGSNQYDSGNGDVAPGPILSSRPPSRQVALRGELSLTSPAWEDNSVNTVGISPRLQPLRFSSSAGSARSLLETTGTADSESLQDLVMNARPRTRYARRELHRQGSAKTLARISTAPMTLRHQCLDGSSLISSRSLGNLLAVDSRRPPSRQAVQIAVVNTVEAVLPGIEIDDGTDDDDDTNFFLTELEAAARTASAAVAAKLRVLARHITLGSFLLYGNPPALVAAIQHFTIALKSIDPSTVSFKSESPASLALTSLLHHHRGVALRELVVASASSTSDAATTCTKHAFAAQRRALELAQRAHDLRLQARAVKALGLLLLDAHAYGPALTHQQEALQIALEQKDRELEARVYANLGNLALAQLNFGHALSCHHRDLQLCSSKALDCRLGRSRAHRNLSIVYAKLHRRDQQLSHEKEARIAAYSDGGAYLYDVETHPDNSVGNICLQASTDIDPALVALVAQNIAEIVRGLAAHRSREARLENADEDSIVAALEQEWSSAEADLEAAITAVSTQAQRQARTKTTQNLATSSIKSPTRTSLSRHVSIRIDNYSGSAF</sequence>
<evidence type="ECO:0000313" key="2">
    <source>
        <dbReference type="EMBL" id="KAL3672933.1"/>
    </source>
</evidence>
<dbReference type="SUPFAM" id="SSF48452">
    <property type="entry name" value="TPR-like"/>
    <property type="match status" value="1"/>
</dbReference>
<evidence type="ECO:0000256" key="1">
    <source>
        <dbReference type="SAM" id="MobiDB-lite"/>
    </source>
</evidence>
<comment type="caution">
    <text evidence="2">The sequence shown here is derived from an EMBL/GenBank/DDBJ whole genome shotgun (WGS) entry which is preliminary data.</text>
</comment>
<reference evidence="2 3" key="1">
    <citation type="submission" date="2024-09" db="EMBL/GenBank/DDBJ databases">
        <title>Genome sequencing and assembly of Phytophthora oleae, isolate VK10A, causative agent of rot of olive drupes.</title>
        <authorList>
            <person name="Conti Taguali S."/>
            <person name="Riolo M."/>
            <person name="La Spada F."/>
            <person name="Cacciola S.O."/>
            <person name="Dionisio G."/>
        </authorList>
    </citation>
    <scope>NUCLEOTIDE SEQUENCE [LARGE SCALE GENOMIC DNA]</scope>
    <source>
        <strain evidence="2 3">VK10A</strain>
    </source>
</reference>
<dbReference type="PANTHER" id="PTHR10098:SF108">
    <property type="entry name" value="TETRATRICOPEPTIDE REPEAT PROTEIN 28"/>
    <property type="match status" value="1"/>
</dbReference>
<dbReference type="PANTHER" id="PTHR10098">
    <property type="entry name" value="RAPSYN-RELATED"/>
    <property type="match status" value="1"/>
</dbReference>